<dbReference type="RefSeq" id="WP_367991817.1">
    <property type="nucleotide sequence ID" value="NZ_JBFPJR010000006.1"/>
</dbReference>
<evidence type="ECO:0000313" key="2">
    <source>
        <dbReference type="Proteomes" id="UP001556631"/>
    </source>
</evidence>
<dbReference type="Proteomes" id="UP001556631">
    <property type="component" value="Unassembled WGS sequence"/>
</dbReference>
<protein>
    <submittedName>
        <fullName evidence="1">Uncharacterized protein</fullName>
    </submittedName>
</protein>
<keyword evidence="2" id="KW-1185">Reference proteome</keyword>
<reference evidence="1 2" key="1">
    <citation type="submission" date="2024-07" db="EMBL/GenBank/DDBJ databases">
        <authorList>
            <person name="Lee S."/>
            <person name="Kang M."/>
        </authorList>
    </citation>
    <scope>NUCLEOTIDE SEQUENCE [LARGE SCALE GENOMIC DNA]</scope>
    <source>
        <strain evidence="1 2">DS6</strain>
    </source>
</reference>
<sequence length="143" mass="14875">MTEVTVPAPTALVTPALAAADRAGSEVPQRVAGLGGCVAEAALAAAAGEVVLDLVRYLAGLQLSQQQAHPAYRQTVRLAAELEALHEVLAKVGCGEGSGCVRARAPMHWGRRAEDVEVAEVRAVLVRLAETAGTVEHNDRPSH</sequence>
<name>A0ABV3SVG2_9ACTN</name>
<proteinExistence type="predicted"/>
<comment type="caution">
    <text evidence="1">The sequence shown here is derived from an EMBL/GenBank/DDBJ whole genome shotgun (WGS) entry which is preliminary data.</text>
</comment>
<gene>
    <name evidence="1" type="ORF">AB3X52_04770</name>
</gene>
<dbReference type="EMBL" id="JBFPJR010000006">
    <property type="protein sequence ID" value="MEX0426926.1"/>
    <property type="molecule type" value="Genomic_DNA"/>
</dbReference>
<accession>A0ABV3SVG2</accession>
<evidence type="ECO:0000313" key="1">
    <source>
        <dbReference type="EMBL" id="MEX0426926.1"/>
    </source>
</evidence>
<organism evidence="1 2">
    <name type="scientific">Nocardioides eburneus</name>
    <dbReference type="NCBI Taxonomy" id="3231482"/>
    <lineage>
        <taxon>Bacteria</taxon>
        <taxon>Bacillati</taxon>
        <taxon>Actinomycetota</taxon>
        <taxon>Actinomycetes</taxon>
        <taxon>Propionibacteriales</taxon>
        <taxon>Nocardioidaceae</taxon>
        <taxon>Nocardioides</taxon>
    </lineage>
</organism>